<protein>
    <submittedName>
        <fullName evidence="1">Glycosyltransferase domain-containing protein</fullName>
    </submittedName>
</protein>
<dbReference type="Proteomes" id="UP001604277">
    <property type="component" value="Unassembled WGS sequence"/>
</dbReference>
<evidence type="ECO:0000313" key="1">
    <source>
        <dbReference type="EMBL" id="KAL2555589.1"/>
    </source>
</evidence>
<proteinExistence type="predicted"/>
<dbReference type="EMBL" id="JBFOLJ010000001">
    <property type="protein sequence ID" value="KAL2555589.1"/>
    <property type="molecule type" value="Genomic_DNA"/>
</dbReference>
<keyword evidence="2" id="KW-1185">Reference proteome</keyword>
<reference evidence="2" key="1">
    <citation type="submission" date="2024-07" db="EMBL/GenBank/DDBJ databases">
        <title>Two chromosome-level genome assemblies of Korean endemic species Abeliophyllum distichum and Forsythia ovata (Oleaceae).</title>
        <authorList>
            <person name="Jang H."/>
        </authorList>
    </citation>
    <scope>NUCLEOTIDE SEQUENCE [LARGE SCALE GENOMIC DNA]</scope>
</reference>
<dbReference type="PANTHER" id="PTHR46635:SF2">
    <property type="entry name" value="GLYCOSYL TRANSFERASE FAMILY 1 DOMAIN-CONTAINING PROTEIN"/>
    <property type="match status" value="1"/>
</dbReference>
<dbReference type="PANTHER" id="PTHR46635">
    <property type="entry name" value="GLYCOSYL TRANSFERASE FAMILY 1 PROTEIN"/>
    <property type="match status" value="1"/>
</dbReference>
<organism evidence="1 2">
    <name type="scientific">Forsythia ovata</name>
    <dbReference type="NCBI Taxonomy" id="205694"/>
    <lineage>
        <taxon>Eukaryota</taxon>
        <taxon>Viridiplantae</taxon>
        <taxon>Streptophyta</taxon>
        <taxon>Embryophyta</taxon>
        <taxon>Tracheophyta</taxon>
        <taxon>Spermatophyta</taxon>
        <taxon>Magnoliopsida</taxon>
        <taxon>eudicotyledons</taxon>
        <taxon>Gunneridae</taxon>
        <taxon>Pentapetalae</taxon>
        <taxon>asterids</taxon>
        <taxon>lamiids</taxon>
        <taxon>Lamiales</taxon>
        <taxon>Oleaceae</taxon>
        <taxon>Forsythieae</taxon>
        <taxon>Forsythia</taxon>
    </lineage>
</organism>
<evidence type="ECO:0000313" key="2">
    <source>
        <dbReference type="Proteomes" id="UP001604277"/>
    </source>
</evidence>
<dbReference type="AlphaFoldDB" id="A0ABD1X117"/>
<accession>A0ABD1X117</accession>
<gene>
    <name evidence="1" type="ORF">Fot_00328</name>
</gene>
<comment type="caution">
    <text evidence="1">The sequence shown here is derived from an EMBL/GenBank/DDBJ whole genome shotgun (WGS) entry which is preliminary data.</text>
</comment>
<sequence length="161" mass="18019">MRSDDVDVVDRLPILNDTYYRDILLETGGMFALAIGIDNIHKRPWIGFQSLVCCWEEGTCFILSHCLQNYDGFASSYAKWRTLVSSKQLGDANPFLSGVYVFKASDSPEQLISTESTAVGEKPNTPDNDNCWKENKPASDLTASIDLFVLQERLTNMINLG</sequence>
<name>A0ABD1X117_9LAMI</name>